<evidence type="ECO:0000313" key="2">
    <source>
        <dbReference type="Proteomes" id="UP001175228"/>
    </source>
</evidence>
<name>A0AA39QCK2_9AGAR</name>
<protein>
    <submittedName>
        <fullName evidence="1">Uncharacterized protein</fullName>
    </submittedName>
</protein>
<comment type="caution">
    <text evidence="1">The sequence shown here is derived from an EMBL/GenBank/DDBJ whole genome shotgun (WGS) entry which is preliminary data.</text>
</comment>
<dbReference type="EMBL" id="JAUEPU010000009">
    <property type="protein sequence ID" value="KAK0499371.1"/>
    <property type="molecule type" value="Genomic_DNA"/>
</dbReference>
<sequence>MLRDIIIAQTSNPNSSSQICLILQKRQVVKEYIIHRRTHLNNELGVPQESEIDIAYGQLDSSSKLGASSILARPRVIFLLLVECFLNDSYSSGPFWLQYALKNEVLGILTTAWHNMTIIPDDYLKKQSSIFQMILVTFAGKPFAFGTCLVLKKNIRVVEEIRGFRFLVGRTV</sequence>
<accession>A0AA39QCK2</accession>
<organism evidence="1 2">
    <name type="scientific">Armillaria luteobubalina</name>
    <dbReference type="NCBI Taxonomy" id="153913"/>
    <lineage>
        <taxon>Eukaryota</taxon>
        <taxon>Fungi</taxon>
        <taxon>Dikarya</taxon>
        <taxon>Basidiomycota</taxon>
        <taxon>Agaricomycotina</taxon>
        <taxon>Agaricomycetes</taxon>
        <taxon>Agaricomycetidae</taxon>
        <taxon>Agaricales</taxon>
        <taxon>Marasmiineae</taxon>
        <taxon>Physalacriaceae</taxon>
        <taxon>Armillaria</taxon>
    </lineage>
</organism>
<dbReference type="AlphaFoldDB" id="A0AA39QCK2"/>
<keyword evidence="2" id="KW-1185">Reference proteome</keyword>
<evidence type="ECO:0000313" key="1">
    <source>
        <dbReference type="EMBL" id="KAK0499371.1"/>
    </source>
</evidence>
<dbReference type="Proteomes" id="UP001175228">
    <property type="component" value="Unassembled WGS sequence"/>
</dbReference>
<reference evidence="1" key="1">
    <citation type="submission" date="2023-06" db="EMBL/GenBank/DDBJ databases">
        <authorList>
            <consortium name="Lawrence Berkeley National Laboratory"/>
            <person name="Ahrendt S."/>
            <person name="Sahu N."/>
            <person name="Indic B."/>
            <person name="Wong-Bajracharya J."/>
            <person name="Merenyi Z."/>
            <person name="Ke H.-M."/>
            <person name="Monk M."/>
            <person name="Kocsube S."/>
            <person name="Drula E."/>
            <person name="Lipzen A."/>
            <person name="Balint B."/>
            <person name="Henrissat B."/>
            <person name="Andreopoulos B."/>
            <person name="Martin F.M."/>
            <person name="Harder C.B."/>
            <person name="Rigling D."/>
            <person name="Ford K.L."/>
            <person name="Foster G.D."/>
            <person name="Pangilinan J."/>
            <person name="Papanicolaou A."/>
            <person name="Barry K."/>
            <person name="LaButti K."/>
            <person name="Viragh M."/>
            <person name="Koriabine M."/>
            <person name="Yan M."/>
            <person name="Riley R."/>
            <person name="Champramary S."/>
            <person name="Plett K.L."/>
            <person name="Tsai I.J."/>
            <person name="Slot J."/>
            <person name="Sipos G."/>
            <person name="Plett J."/>
            <person name="Nagy L.G."/>
            <person name="Grigoriev I.V."/>
        </authorList>
    </citation>
    <scope>NUCLEOTIDE SEQUENCE</scope>
    <source>
        <strain evidence="1">HWK02</strain>
    </source>
</reference>
<proteinExistence type="predicted"/>
<gene>
    <name evidence="1" type="ORF">EDD18DRAFT_1102739</name>
</gene>